<sequence length="171" mass="19312">MNIDTRESHQMLQWRWKPFSELTAVEVYDMLEARNAVFIVEQQCVYHDVDGLDRGAWHLFAYSQDRNSMGAAGEGAAAPVLAGYLRVLLPDESDSDIRIGRVLTASAFRRIGLGSEMLEQALKHIVSQWPDAAIKLHAQAHLQMFYGAFGFEPVSEVHDDDGIPHIWMRSV</sequence>
<name>A0A2N7VT03_9BURK</name>
<accession>A0A2N7VT03</accession>
<dbReference type="CDD" id="cd04301">
    <property type="entry name" value="NAT_SF"/>
    <property type="match status" value="1"/>
</dbReference>
<dbReference type="Pfam" id="PF13673">
    <property type="entry name" value="Acetyltransf_10"/>
    <property type="match status" value="1"/>
</dbReference>
<proteinExistence type="predicted"/>
<dbReference type="AlphaFoldDB" id="A0A2N7VT03"/>
<reference evidence="2 3" key="1">
    <citation type="submission" date="2018-01" db="EMBL/GenBank/DDBJ databases">
        <title>Whole genome analyses suggest that Burkholderia sensu lato contains two further novel genera in the rhizoxinica-symbiotica group Mycetohabitans gen. nov., and Trinickia gen. nov.: implications for the evolution of diazotrophy and nodulation in the Burkholderiaceae.</title>
        <authorList>
            <person name="Estrada-de los Santos P."/>
            <person name="Palmer M."/>
            <person name="Chavez-Ramirez B."/>
            <person name="Beukes C."/>
            <person name="Steenkamp E.T."/>
            <person name="Hirsch A.M."/>
            <person name="Manyaka P."/>
            <person name="Maluk M."/>
            <person name="Lafos M."/>
            <person name="Crook M."/>
            <person name="Gross E."/>
            <person name="Simon M.F."/>
            <person name="Bueno dos Reis Junior F."/>
            <person name="Poole P.S."/>
            <person name="Venter S.N."/>
            <person name="James E.K."/>
        </authorList>
    </citation>
    <scope>NUCLEOTIDE SEQUENCE [LARGE SCALE GENOMIC DNA]</scope>
    <source>
        <strain evidence="2 3">GP25-8</strain>
    </source>
</reference>
<protein>
    <submittedName>
        <fullName evidence="2">Drug:proton antiporter</fullName>
    </submittedName>
</protein>
<evidence type="ECO:0000313" key="2">
    <source>
        <dbReference type="EMBL" id="PMS20291.1"/>
    </source>
</evidence>
<dbReference type="PROSITE" id="PS51186">
    <property type="entry name" value="GNAT"/>
    <property type="match status" value="1"/>
</dbReference>
<dbReference type="InterPro" id="IPR016181">
    <property type="entry name" value="Acyl_CoA_acyltransferase"/>
</dbReference>
<feature type="domain" description="N-acetyltransferase" evidence="1">
    <location>
        <begin position="17"/>
        <end position="171"/>
    </location>
</feature>
<dbReference type="InterPro" id="IPR000182">
    <property type="entry name" value="GNAT_dom"/>
</dbReference>
<keyword evidence="3" id="KW-1185">Reference proteome</keyword>
<comment type="caution">
    <text evidence="2">The sequence shown here is derived from an EMBL/GenBank/DDBJ whole genome shotgun (WGS) entry which is preliminary data.</text>
</comment>
<gene>
    <name evidence="2" type="ORF">C0Z19_20510</name>
</gene>
<dbReference type="Gene3D" id="3.40.630.30">
    <property type="match status" value="1"/>
</dbReference>
<dbReference type="RefSeq" id="WP_102611662.1">
    <property type="nucleotide sequence ID" value="NZ_CADIKD010000038.1"/>
</dbReference>
<dbReference type="Proteomes" id="UP000235347">
    <property type="component" value="Unassembled WGS sequence"/>
</dbReference>
<dbReference type="SUPFAM" id="SSF55729">
    <property type="entry name" value="Acyl-CoA N-acyltransferases (Nat)"/>
    <property type="match status" value="1"/>
</dbReference>
<dbReference type="EMBL" id="PNYB01000019">
    <property type="protein sequence ID" value="PMS20291.1"/>
    <property type="molecule type" value="Genomic_DNA"/>
</dbReference>
<evidence type="ECO:0000313" key="3">
    <source>
        <dbReference type="Proteomes" id="UP000235347"/>
    </source>
</evidence>
<organism evidence="2 3">
    <name type="scientific">Trinickia soli</name>
    <dbReference type="NCBI Taxonomy" id="380675"/>
    <lineage>
        <taxon>Bacteria</taxon>
        <taxon>Pseudomonadati</taxon>
        <taxon>Pseudomonadota</taxon>
        <taxon>Betaproteobacteria</taxon>
        <taxon>Burkholderiales</taxon>
        <taxon>Burkholderiaceae</taxon>
        <taxon>Trinickia</taxon>
    </lineage>
</organism>
<evidence type="ECO:0000259" key="1">
    <source>
        <dbReference type="PROSITE" id="PS51186"/>
    </source>
</evidence>
<dbReference type="GO" id="GO:0016747">
    <property type="term" value="F:acyltransferase activity, transferring groups other than amino-acyl groups"/>
    <property type="evidence" value="ECO:0007669"/>
    <property type="project" value="InterPro"/>
</dbReference>